<dbReference type="SMART" id="SM00184">
    <property type="entry name" value="RING"/>
    <property type="match status" value="1"/>
</dbReference>
<dbReference type="GO" id="GO:0005737">
    <property type="term" value="C:cytoplasm"/>
    <property type="evidence" value="ECO:0007669"/>
    <property type="project" value="TreeGrafter"/>
</dbReference>
<accession>A0A9P4N3F7</accession>
<comment type="catalytic activity">
    <reaction evidence="1">
        <text>S-ubiquitinyl-[E2 ubiquitin-conjugating enzyme]-L-cysteine + [acceptor protein]-L-lysine = [E2 ubiquitin-conjugating enzyme]-L-cysteine + N(6)-ubiquitinyl-[acceptor protein]-L-lysine.</text>
        <dbReference type="EC" id="2.3.2.27"/>
    </reaction>
</comment>
<feature type="domain" description="RING-type" evidence="10">
    <location>
        <begin position="351"/>
        <end position="392"/>
    </location>
</feature>
<feature type="region of interest" description="Disordered" evidence="9">
    <location>
        <begin position="76"/>
        <end position="111"/>
    </location>
</feature>
<evidence type="ECO:0000313" key="11">
    <source>
        <dbReference type="EMBL" id="KAF2205745.1"/>
    </source>
</evidence>
<evidence type="ECO:0000313" key="12">
    <source>
        <dbReference type="Proteomes" id="UP000799536"/>
    </source>
</evidence>
<dbReference type="OrthoDB" id="8062037at2759"/>
<evidence type="ECO:0000256" key="3">
    <source>
        <dbReference type="ARBA" id="ARBA00022679"/>
    </source>
</evidence>
<feature type="region of interest" description="Disordered" evidence="9">
    <location>
        <begin position="396"/>
        <end position="484"/>
    </location>
</feature>
<dbReference type="GO" id="GO:0061630">
    <property type="term" value="F:ubiquitin protein ligase activity"/>
    <property type="evidence" value="ECO:0007669"/>
    <property type="project" value="UniProtKB-EC"/>
</dbReference>
<evidence type="ECO:0000256" key="7">
    <source>
        <dbReference type="ARBA" id="ARBA00022833"/>
    </source>
</evidence>
<dbReference type="InterPro" id="IPR051826">
    <property type="entry name" value="E3_ubiquitin-ligase_domain"/>
</dbReference>
<feature type="region of interest" description="Disordered" evidence="9">
    <location>
        <begin position="169"/>
        <end position="245"/>
    </location>
</feature>
<dbReference type="Proteomes" id="UP000799536">
    <property type="component" value="Unassembled WGS sequence"/>
</dbReference>
<keyword evidence="3" id="KW-0808">Transferase</keyword>
<feature type="compositionally biased region" description="Low complexity" evidence="9">
    <location>
        <begin position="185"/>
        <end position="207"/>
    </location>
</feature>
<keyword evidence="12" id="KW-1185">Reference proteome</keyword>
<evidence type="ECO:0000256" key="5">
    <source>
        <dbReference type="ARBA" id="ARBA00022771"/>
    </source>
</evidence>
<evidence type="ECO:0000256" key="2">
    <source>
        <dbReference type="ARBA" id="ARBA00012483"/>
    </source>
</evidence>
<dbReference type="CDD" id="cd16454">
    <property type="entry name" value="RING-H2_PA-TM-RING"/>
    <property type="match status" value="1"/>
</dbReference>
<dbReference type="Pfam" id="PF13639">
    <property type="entry name" value="zf-RING_2"/>
    <property type="match status" value="1"/>
</dbReference>
<dbReference type="InterPro" id="IPR001841">
    <property type="entry name" value="Znf_RING"/>
</dbReference>
<evidence type="ECO:0000256" key="6">
    <source>
        <dbReference type="ARBA" id="ARBA00022786"/>
    </source>
</evidence>
<dbReference type="EC" id="2.3.2.27" evidence="2"/>
<dbReference type="AlphaFoldDB" id="A0A9P4N3F7"/>
<keyword evidence="7" id="KW-0862">Zinc</keyword>
<evidence type="ECO:0000259" key="10">
    <source>
        <dbReference type="PROSITE" id="PS50089"/>
    </source>
</evidence>
<dbReference type="GO" id="GO:0016567">
    <property type="term" value="P:protein ubiquitination"/>
    <property type="evidence" value="ECO:0007669"/>
    <property type="project" value="UniProtKB-ARBA"/>
</dbReference>
<gene>
    <name evidence="11" type="ORF">GQ43DRAFT_436762</name>
</gene>
<dbReference type="InterPro" id="IPR013083">
    <property type="entry name" value="Znf_RING/FYVE/PHD"/>
</dbReference>
<proteinExistence type="predicted"/>
<keyword evidence="6" id="KW-0833">Ubl conjugation pathway</keyword>
<feature type="compositionally biased region" description="Polar residues" evidence="9">
    <location>
        <begin position="405"/>
        <end position="416"/>
    </location>
</feature>
<dbReference type="PANTHER" id="PTHR22765">
    <property type="entry name" value="RING FINGER AND PROTEASE ASSOCIATED DOMAIN-CONTAINING"/>
    <property type="match status" value="1"/>
</dbReference>
<dbReference type="PANTHER" id="PTHR22765:SF416">
    <property type="entry name" value="E3 UBIQUITIN-PROTEIN LIGASE GODZILLA"/>
    <property type="match status" value="1"/>
</dbReference>
<keyword evidence="5 8" id="KW-0863">Zinc-finger</keyword>
<reference evidence="11" key="1">
    <citation type="journal article" date="2020" name="Stud. Mycol.">
        <title>101 Dothideomycetes genomes: a test case for predicting lifestyles and emergence of pathogens.</title>
        <authorList>
            <person name="Haridas S."/>
            <person name="Albert R."/>
            <person name="Binder M."/>
            <person name="Bloem J."/>
            <person name="Labutti K."/>
            <person name="Salamov A."/>
            <person name="Andreopoulos B."/>
            <person name="Baker S."/>
            <person name="Barry K."/>
            <person name="Bills G."/>
            <person name="Bluhm B."/>
            <person name="Cannon C."/>
            <person name="Castanera R."/>
            <person name="Culley D."/>
            <person name="Daum C."/>
            <person name="Ezra D."/>
            <person name="Gonzalez J."/>
            <person name="Henrissat B."/>
            <person name="Kuo A."/>
            <person name="Liang C."/>
            <person name="Lipzen A."/>
            <person name="Lutzoni F."/>
            <person name="Magnuson J."/>
            <person name="Mondo S."/>
            <person name="Nolan M."/>
            <person name="Ohm R."/>
            <person name="Pangilinan J."/>
            <person name="Park H.-J."/>
            <person name="Ramirez L."/>
            <person name="Alfaro M."/>
            <person name="Sun H."/>
            <person name="Tritt A."/>
            <person name="Yoshinaga Y."/>
            <person name="Zwiers L.-H."/>
            <person name="Turgeon B."/>
            <person name="Goodwin S."/>
            <person name="Spatafora J."/>
            <person name="Crous P."/>
            <person name="Grigoriev I."/>
        </authorList>
    </citation>
    <scope>NUCLEOTIDE SEQUENCE</scope>
    <source>
        <strain evidence="11">ATCC 74209</strain>
    </source>
</reference>
<dbReference type="Gene3D" id="3.30.40.10">
    <property type="entry name" value="Zinc/RING finger domain, C3HC4 (zinc finger)"/>
    <property type="match status" value="1"/>
</dbReference>
<feature type="region of interest" description="Disordered" evidence="9">
    <location>
        <begin position="1"/>
        <end position="33"/>
    </location>
</feature>
<evidence type="ECO:0000256" key="9">
    <source>
        <dbReference type="SAM" id="MobiDB-lite"/>
    </source>
</evidence>
<comment type="caution">
    <text evidence="11">The sequence shown here is derived from an EMBL/GenBank/DDBJ whole genome shotgun (WGS) entry which is preliminary data.</text>
</comment>
<organism evidence="11 12">
    <name type="scientific">Delitschia confertaspora ATCC 74209</name>
    <dbReference type="NCBI Taxonomy" id="1513339"/>
    <lineage>
        <taxon>Eukaryota</taxon>
        <taxon>Fungi</taxon>
        <taxon>Dikarya</taxon>
        <taxon>Ascomycota</taxon>
        <taxon>Pezizomycotina</taxon>
        <taxon>Dothideomycetes</taxon>
        <taxon>Pleosporomycetidae</taxon>
        <taxon>Pleosporales</taxon>
        <taxon>Delitschiaceae</taxon>
        <taxon>Delitschia</taxon>
    </lineage>
</organism>
<feature type="compositionally biased region" description="Low complexity" evidence="9">
    <location>
        <begin position="1"/>
        <end position="25"/>
    </location>
</feature>
<name>A0A9P4N3F7_9PLEO</name>
<sequence>MDRPEQQSQSQSQSQPQQPQQQPQQNRPAQRDMMYCHECHDEWYRDEHGLTCPECGSEFTEIIEAEHDPRADEVMFDGHEDDDESMPDLERPHGQHPLHQHNPWGGSPESDGPINFQFRQTPGGIAITSTFYRSISPEEIGSGHTHHAHNHPVMEGFAAMLNSIAGLGRPGAQQRQEGGQGQGQNQGPAQGEQGAQPTEGQATPGTSAGSGSGTMPGGHRFTYTSSARLSGGPEGPGVHIGPGDDPIEILLGQLLRAGGPPQGHHQHGAPVPLNPLAAIFANIGMPGFIPGGAAPGDFVYSQEALDRIISQMMEQNATGNAPGPAKQEDIAKLTKKPVDIEMLGPEGHAECSICMEEVNIGEEVTQLPCRHWFHGQCVTMWLSEHDTCPHCRQGISKHDAPQDPQDPSNQGNTGAGSSAPGHQMPGSFGISGEGTTENPFLVADTPEQNGQGSSNIEQQNQPSSSGEHHQGGLGARLRNLFGSD</sequence>
<evidence type="ECO:0000256" key="1">
    <source>
        <dbReference type="ARBA" id="ARBA00000900"/>
    </source>
</evidence>
<dbReference type="FunFam" id="3.30.40.10:FF:000127">
    <property type="entry name" value="E3 ubiquitin-protein ligase RNF181"/>
    <property type="match status" value="1"/>
</dbReference>
<dbReference type="EMBL" id="ML993850">
    <property type="protein sequence ID" value="KAF2205745.1"/>
    <property type="molecule type" value="Genomic_DNA"/>
</dbReference>
<evidence type="ECO:0000256" key="4">
    <source>
        <dbReference type="ARBA" id="ARBA00022723"/>
    </source>
</evidence>
<dbReference type="SUPFAM" id="SSF57850">
    <property type="entry name" value="RING/U-box"/>
    <property type="match status" value="1"/>
</dbReference>
<feature type="compositionally biased region" description="Polar residues" evidence="9">
    <location>
        <begin position="446"/>
        <end position="465"/>
    </location>
</feature>
<dbReference type="PROSITE" id="PS50089">
    <property type="entry name" value="ZF_RING_2"/>
    <property type="match status" value="1"/>
</dbReference>
<dbReference type="GO" id="GO:0006511">
    <property type="term" value="P:ubiquitin-dependent protein catabolic process"/>
    <property type="evidence" value="ECO:0007669"/>
    <property type="project" value="TreeGrafter"/>
</dbReference>
<evidence type="ECO:0000256" key="8">
    <source>
        <dbReference type="PROSITE-ProRule" id="PRU00175"/>
    </source>
</evidence>
<keyword evidence="4" id="KW-0479">Metal-binding</keyword>
<dbReference type="GO" id="GO:0008270">
    <property type="term" value="F:zinc ion binding"/>
    <property type="evidence" value="ECO:0007669"/>
    <property type="project" value="UniProtKB-KW"/>
</dbReference>
<protein>
    <recommendedName>
        <fullName evidence="2">RING-type E3 ubiquitin transferase</fullName>
        <ecNumber evidence="2">2.3.2.27</ecNumber>
    </recommendedName>
</protein>